<dbReference type="SMART" id="SM00291">
    <property type="entry name" value="ZnF_ZZ"/>
    <property type="match status" value="1"/>
</dbReference>
<dbReference type="SMART" id="SM00666">
    <property type="entry name" value="PB1"/>
    <property type="match status" value="1"/>
</dbReference>
<organism evidence="7 8">
    <name type="scientific">Actinidia rufa</name>
    <dbReference type="NCBI Taxonomy" id="165716"/>
    <lineage>
        <taxon>Eukaryota</taxon>
        <taxon>Viridiplantae</taxon>
        <taxon>Streptophyta</taxon>
        <taxon>Embryophyta</taxon>
        <taxon>Tracheophyta</taxon>
        <taxon>Spermatophyta</taxon>
        <taxon>Magnoliopsida</taxon>
        <taxon>eudicotyledons</taxon>
        <taxon>Gunneridae</taxon>
        <taxon>Pentapetalae</taxon>
        <taxon>asterids</taxon>
        <taxon>Ericales</taxon>
        <taxon>Actinidiaceae</taxon>
        <taxon>Actinidia</taxon>
    </lineage>
</organism>
<evidence type="ECO:0000256" key="1">
    <source>
        <dbReference type="ARBA" id="ARBA00022723"/>
    </source>
</evidence>
<dbReference type="GO" id="GO:0008270">
    <property type="term" value="F:zinc ion binding"/>
    <property type="evidence" value="ECO:0007669"/>
    <property type="project" value="UniProtKB-KW"/>
</dbReference>
<dbReference type="Gene3D" id="3.10.20.90">
    <property type="entry name" value="Phosphatidylinositol 3-kinase Catalytic Subunit, Chain A, domain 1"/>
    <property type="match status" value="1"/>
</dbReference>
<dbReference type="EMBL" id="BJWL01000026">
    <property type="protein sequence ID" value="GFZ17389.1"/>
    <property type="molecule type" value="Genomic_DNA"/>
</dbReference>
<comment type="caution">
    <text evidence="7">The sequence shown here is derived from an EMBL/GenBank/DDBJ whole genome shotgun (WGS) entry which is preliminary data.</text>
</comment>
<dbReference type="Gene3D" id="3.30.60.90">
    <property type="match status" value="1"/>
</dbReference>
<dbReference type="CDD" id="cd14947">
    <property type="entry name" value="NBR1_like"/>
    <property type="match status" value="1"/>
</dbReference>
<feature type="domain" description="PB1" evidence="6">
    <location>
        <begin position="2"/>
        <end position="87"/>
    </location>
</feature>
<dbReference type="InterPro" id="IPR000270">
    <property type="entry name" value="PB1_dom"/>
</dbReference>
<dbReference type="CDD" id="cd06398">
    <property type="entry name" value="PB1_Joka2"/>
    <property type="match status" value="1"/>
</dbReference>
<dbReference type="PANTHER" id="PTHR20930:SF0">
    <property type="entry name" value="PROTEIN ILRUN"/>
    <property type="match status" value="1"/>
</dbReference>
<sequence length="740" mass="80873">MVTRLQVKYGETLRRFNAHVNEARQLDLDISGLREKVLGLFNIAPDADLTLTYIDEDGDVVTLVDEEDLYDVIRQSLNPLRITVKVNSERGVRFHARSTGNSTPTRSPSIQHQLPHLKSSVSELLKSVPEPFRETLSKMSLGVTSKATSSSPVIAELVDSFSKMGMGQSKISPFSAFLAGSESSTQGGASGSTMGAPMPKEIEGSRDVDPTSVVLPNAMFEEPTSEANQKRDSVNSTRGLDAIVMPASGPLNLNAELPGDSLLSGSECANLAPVVAQDGAGDSKEDFENGKACNLSWAHIKAVAPSVLASNSSKDIKKSGDSWNFLGSGMQLTSESAVPYPYSRSRTHPFKWIYNHNDGMGRMGHRSVQCNGCGVHPITGPRFKSEVKDDYDLCNICLSEMGNVADYIRKDHPDSGRRVYSFKGKCDPMEQSRLHPRRLPHHLMRGFGMKPSGSKLDSCFIMDVNVLDGTLMAPSTPFTKIWRMRNNGSTVWPQGTQLLWIGGDKLSVEVSVELQISADGLPVEYELDVAVDFTAPEHPGSYISYWRMASPSGKKFGQRIWVLIQIDASRKNFLCNSIQGLNLNLPPVESINVNMEPMVVEDSFSVSDNSESATNSVEPLVDGKAHELNFPINDTLQVGSGGSNTVPPEVPPTSISFPITRLASAVPFHWSSPSKSTVVPASVEGTSENTDVEQNLLRELEEMGFKQVGLNKEILRLNKYNLKQSLDDLRGVAEWDPILE</sequence>
<dbReference type="Pfam" id="PF00569">
    <property type="entry name" value="ZZ"/>
    <property type="match status" value="1"/>
</dbReference>
<dbReference type="Proteomes" id="UP000585474">
    <property type="component" value="Unassembled WGS sequence"/>
</dbReference>
<evidence type="ECO:0000313" key="8">
    <source>
        <dbReference type="Proteomes" id="UP000585474"/>
    </source>
</evidence>
<dbReference type="Pfam" id="PF00564">
    <property type="entry name" value="PB1"/>
    <property type="match status" value="1"/>
</dbReference>
<dbReference type="Pfam" id="PF16158">
    <property type="entry name" value="N_BRCA1_IG"/>
    <property type="match status" value="1"/>
</dbReference>
<keyword evidence="8" id="KW-1185">Reference proteome</keyword>
<dbReference type="InterPro" id="IPR043145">
    <property type="entry name" value="Znf_ZZ_sf"/>
</dbReference>
<keyword evidence="3" id="KW-0862">Zinc</keyword>
<protein>
    <submittedName>
        <fullName evidence="7">Ubiquitin-associated (UBA)/TS-N domain-containing protein</fullName>
    </submittedName>
</protein>
<dbReference type="PROSITE" id="PS50135">
    <property type="entry name" value="ZF_ZZ_2"/>
    <property type="match status" value="1"/>
</dbReference>
<proteinExistence type="predicted"/>
<keyword evidence="1" id="KW-0479">Metal-binding</keyword>
<evidence type="ECO:0000259" key="5">
    <source>
        <dbReference type="PROSITE" id="PS50135"/>
    </source>
</evidence>
<dbReference type="OrthoDB" id="661148at2759"/>
<evidence type="ECO:0000313" key="7">
    <source>
        <dbReference type="EMBL" id="GFZ17389.1"/>
    </source>
</evidence>
<reference evidence="7 8" key="1">
    <citation type="submission" date="2019-07" db="EMBL/GenBank/DDBJ databases">
        <title>De Novo Assembly of kiwifruit Actinidia rufa.</title>
        <authorList>
            <person name="Sugita-Konishi S."/>
            <person name="Sato K."/>
            <person name="Mori E."/>
            <person name="Abe Y."/>
            <person name="Kisaki G."/>
            <person name="Hamano K."/>
            <person name="Suezawa K."/>
            <person name="Otani M."/>
            <person name="Fukuda T."/>
            <person name="Manabe T."/>
            <person name="Gomi K."/>
            <person name="Tabuchi M."/>
            <person name="Akimitsu K."/>
            <person name="Kataoka I."/>
        </authorList>
    </citation>
    <scope>NUCLEOTIDE SEQUENCE [LARGE SCALE GENOMIC DNA]</scope>
    <source>
        <strain evidence="8">cv. Fuchu</strain>
    </source>
</reference>
<keyword evidence="2 4" id="KW-0863">Zinc-finger</keyword>
<dbReference type="Gene3D" id="1.10.8.10">
    <property type="entry name" value="DNA helicase RuvA subunit, C-terminal domain"/>
    <property type="match status" value="1"/>
</dbReference>
<dbReference type="SUPFAM" id="SSF57850">
    <property type="entry name" value="RING/U-box"/>
    <property type="match status" value="1"/>
</dbReference>
<evidence type="ECO:0000256" key="4">
    <source>
        <dbReference type="PROSITE-ProRule" id="PRU00228"/>
    </source>
</evidence>
<dbReference type="InterPro" id="IPR013783">
    <property type="entry name" value="Ig-like_fold"/>
</dbReference>
<dbReference type="Gene3D" id="2.60.40.10">
    <property type="entry name" value="Immunoglobulins"/>
    <property type="match status" value="1"/>
</dbReference>
<dbReference type="InterPro" id="IPR053793">
    <property type="entry name" value="PB1-like"/>
</dbReference>
<dbReference type="PROSITE" id="PS51745">
    <property type="entry name" value="PB1"/>
    <property type="match status" value="1"/>
</dbReference>
<evidence type="ECO:0000256" key="2">
    <source>
        <dbReference type="ARBA" id="ARBA00022771"/>
    </source>
</evidence>
<dbReference type="InterPro" id="IPR032350">
    <property type="entry name" value="Nbr1_FW"/>
</dbReference>
<name>A0A7J0H2V9_9ERIC</name>
<evidence type="ECO:0000259" key="6">
    <source>
        <dbReference type="PROSITE" id="PS51745"/>
    </source>
</evidence>
<dbReference type="InterPro" id="IPR000433">
    <property type="entry name" value="Znf_ZZ"/>
</dbReference>
<dbReference type="Pfam" id="PF24932">
    <property type="entry name" value="UBA_NBR1_C"/>
    <property type="match status" value="1"/>
</dbReference>
<dbReference type="SUPFAM" id="SSF54277">
    <property type="entry name" value="CAD &amp; PB1 domains"/>
    <property type="match status" value="1"/>
</dbReference>
<dbReference type="PANTHER" id="PTHR20930">
    <property type="entry name" value="OVARIAN CARCINOMA ANTIGEN CA125-RELATED"/>
    <property type="match status" value="1"/>
</dbReference>
<dbReference type="AlphaFoldDB" id="A0A7J0H2V9"/>
<evidence type="ECO:0000256" key="3">
    <source>
        <dbReference type="ARBA" id="ARBA00022833"/>
    </source>
</evidence>
<gene>
    <name evidence="7" type="ORF">Acr_26g0006590</name>
</gene>
<accession>A0A7J0H2V9</accession>
<dbReference type="InterPro" id="IPR056893">
    <property type="entry name" value="UBA_Nbr1_C"/>
</dbReference>
<feature type="domain" description="ZZ-type" evidence="5">
    <location>
        <begin position="365"/>
        <end position="415"/>
    </location>
</feature>